<comment type="caution">
    <text evidence="4">The sequence shown here is derived from an EMBL/GenBank/DDBJ whole genome shotgun (WGS) entry which is preliminary data.</text>
</comment>
<sequence length="320" mass="34911">MQPTITFQNTVIEADPDKSVLENLLAYGFAVPNSCRAGICQACKLLAIDGEVAAEAQNGLSDAQKQLGIFLACCCRASSSLTVGLPDAAQISQQARVLEKALIAENVLRLRLKVDFKWQPGQVINCLKDDTLIRSYSIASTMAEGFVELHIRLYPNGRFGQWAKQALHEGDLLRVELPFGECVYDPASYQQDLLLVATGTGLAPLIGIIKEAIANHHQGHLILYVGAGEPSHFYYAQELSALAAGFSGLKVHYVARRNPEDTMFAGNVEDVVLAQHTQMKGLRAYLCGAPEMTSALMKKCFMRGIKKADLLVDAFEPARQ</sequence>
<gene>
    <name evidence="4" type="ORF">GCM10022277_43740</name>
</gene>
<dbReference type="PROSITE" id="PS51085">
    <property type="entry name" value="2FE2S_FER_2"/>
    <property type="match status" value="1"/>
</dbReference>
<dbReference type="RefSeq" id="WP_344800796.1">
    <property type="nucleotide sequence ID" value="NZ_BAABBN010000017.1"/>
</dbReference>
<dbReference type="InterPro" id="IPR001433">
    <property type="entry name" value="OxRdtase_FAD/NAD-bd"/>
</dbReference>
<evidence type="ECO:0000313" key="5">
    <source>
        <dbReference type="Proteomes" id="UP001501565"/>
    </source>
</evidence>
<protein>
    <submittedName>
        <fullName evidence="4">FAD-binding oxidoreductase</fullName>
    </submittedName>
</protein>
<dbReference type="InterPro" id="IPR039261">
    <property type="entry name" value="FNR_nucleotide-bd"/>
</dbReference>
<feature type="domain" description="FAD-binding FR-type" evidence="3">
    <location>
        <begin position="90"/>
        <end position="185"/>
    </location>
</feature>
<dbReference type="Pfam" id="PF00970">
    <property type="entry name" value="FAD_binding_6"/>
    <property type="match status" value="1"/>
</dbReference>
<dbReference type="Gene3D" id="2.40.30.10">
    <property type="entry name" value="Translation factors"/>
    <property type="match status" value="1"/>
</dbReference>
<proteinExistence type="predicted"/>
<dbReference type="PRINTS" id="PR00371">
    <property type="entry name" value="FPNCR"/>
</dbReference>
<evidence type="ECO:0000259" key="3">
    <source>
        <dbReference type="PROSITE" id="PS51384"/>
    </source>
</evidence>
<dbReference type="SUPFAM" id="SSF52343">
    <property type="entry name" value="Ferredoxin reductase-like, C-terminal NADP-linked domain"/>
    <property type="match status" value="1"/>
</dbReference>
<dbReference type="PROSITE" id="PS51384">
    <property type="entry name" value="FAD_FR"/>
    <property type="match status" value="1"/>
</dbReference>
<name>A0ABP7NCY7_9GAMM</name>
<dbReference type="PRINTS" id="PR00410">
    <property type="entry name" value="PHEHYDRXLASE"/>
</dbReference>
<dbReference type="EMBL" id="BAABBN010000017">
    <property type="protein sequence ID" value="GAA3943184.1"/>
    <property type="molecule type" value="Genomic_DNA"/>
</dbReference>
<dbReference type="SUPFAM" id="SSF63380">
    <property type="entry name" value="Riboflavin synthase domain-like"/>
    <property type="match status" value="1"/>
</dbReference>
<dbReference type="InterPro" id="IPR001709">
    <property type="entry name" value="Flavoprot_Pyr_Nucl_cyt_Rdtase"/>
</dbReference>
<dbReference type="PANTHER" id="PTHR47354:SF5">
    <property type="entry name" value="PROTEIN RFBI"/>
    <property type="match status" value="1"/>
</dbReference>
<dbReference type="SUPFAM" id="SSF54292">
    <property type="entry name" value="2Fe-2S ferredoxin-like"/>
    <property type="match status" value="1"/>
</dbReference>
<dbReference type="InterPro" id="IPR017938">
    <property type="entry name" value="Riboflavin_synthase-like_b-brl"/>
</dbReference>
<dbReference type="InterPro" id="IPR001041">
    <property type="entry name" value="2Fe-2S_ferredoxin-type"/>
</dbReference>
<dbReference type="InterPro" id="IPR008333">
    <property type="entry name" value="Cbr1-like_FAD-bd_dom"/>
</dbReference>
<dbReference type="InterPro" id="IPR017927">
    <property type="entry name" value="FAD-bd_FR_type"/>
</dbReference>
<reference evidence="5" key="1">
    <citation type="journal article" date="2019" name="Int. J. Syst. Evol. Microbiol.">
        <title>The Global Catalogue of Microorganisms (GCM) 10K type strain sequencing project: providing services to taxonomists for standard genome sequencing and annotation.</title>
        <authorList>
            <consortium name="The Broad Institute Genomics Platform"/>
            <consortium name="The Broad Institute Genome Sequencing Center for Infectious Disease"/>
            <person name="Wu L."/>
            <person name="Ma J."/>
        </authorList>
    </citation>
    <scope>NUCLEOTIDE SEQUENCE [LARGE SCALE GENOMIC DNA]</scope>
    <source>
        <strain evidence="5">JCM 17551</strain>
    </source>
</reference>
<dbReference type="Proteomes" id="UP001501565">
    <property type="component" value="Unassembled WGS sequence"/>
</dbReference>
<dbReference type="Gene3D" id="3.10.20.30">
    <property type="match status" value="1"/>
</dbReference>
<dbReference type="Pfam" id="PF00175">
    <property type="entry name" value="NAD_binding_1"/>
    <property type="match status" value="1"/>
</dbReference>
<feature type="domain" description="2Fe-2S ferredoxin-type" evidence="2">
    <location>
        <begin position="3"/>
        <end position="89"/>
    </location>
</feature>
<dbReference type="CDD" id="cd00207">
    <property type="entry name" value="fer2"/>
    <property type="match status" value="1"/>
</dbReference>
<evidence type="ECO:0000259" key="2">
    <source>
        <dbReference type="PROSITE" id="PS51085"/>
    </source>
</evidence>
<dbReference type="InterPro" id="IPR036010">
    <property type="entry name" value="2Fe-2S_ferredoxin-like_sf"/>
</dbReference>
<evidence type="ECO:0000313" key="4">
    <source>
        <dbReference type="EMBL" id="GAA3943184.1"/>
    </source>
</evidence>
<dbReference type="Pfam" id="PF00111">
    <property type="entry name" value="Fer2"/>
    <property type="match status" value="1"/>
</dbReference>
<comment type="cofactor">
    <cofactor evidence="1">
        <name>[2Fe-2S] cluster</name>
        <dbReference type="ChEBI" id="CHEBI:190135"/>
    </cofactor>
</comment>
<organism evidence="4 5">
    <name type="scientific">Litoribacillus peritrichatus</name>
    <dbReference type="NCBI Taxonomy" id="718191"/>
    <lineage>
        <taxon>Bacteria</taxon>
        <taxon>Pseudomonadati</taxon>
        <taxon>Pseudomonadota</taxon>
        <taxon>Gammaproteobacteria</taxon>
        <taxon>Oceanospirillales</taxon>
        <taxon>Oceanospirillaceae</taxon>
        <taxon>Litoribacillus</taxon>
    </lineage>
</organism>
<dbReference type="PANTHER" id="PTHR47354">
    <property type="entry name" value="NADH OXIDOREDUCTASE HCR"/>
    <property type="match status" value="1"/>
</dbReference>
<dbReference type="InterPro" id="IPR012675">
    <property type="entry name" value="Beta-grasp_dom_sf"/>
</dbReference>
<dbReference type="InterPro" id="IPR050415">
    <property type="entry name" value="MRET"/>
</dbReference>
<dbReference type="Gene3D" id="3.40.50.80">
    <property type="entry name" value="Nucleotide-binding domain of ferredoxin-NADP reductase (FNR) module"/>
    <property type="match status" value="1"/>
</dbReference>
<keyword evidence="5" id="KW-1185">Reference proteome</keyword>
<accession>A0ABP7NCY7</accession>
<evidence type="ECO:0000256" key="1">
    <source>
        <dbReference type="ARBA" id="ARBA00034078"/>
    </source>
</evidence>